<evidence type="ECO:0000313" key="9">
    <source>
        <dbReference type="EMBL" id="KMO35660.1"/>
    </source>
</evidence>
<evidence type="ECO:0000256" key="4">
    <source>
        <dbReference type="ARBA" id="ARBA00022475"/>
    </source>
</evidence>
<dbReference type="Gene3D" id="1.10.3470.10">
    <property type="entry name" value="ABC transporter involved in vitamin B12 uptake, BtuC"/>
    <property type="match status" value="1"/>
</dbReference>
<dbReference type="OrthoDB" id="9811975at2"/>
<dbReference type="InterPro" id="IPR037294">
    <property type="entry name" value="ABC_BtuC-like"/>
</dbReference>
<dbReference type="Pfam" id="PF01032">
    <property type="entry name" value="FecCD"/>
    <property type="match status" value="1"/>
</dbReference>
<feature type="transmembrane region" description="Helical" evidence="8">
    <location>
        <begin position="160"/>
        <end position="181"/>
    </location>
</feature>
<dbReference type="CDD" id="cd06550">
    <property type="entry name" value="TM_ABC_iron-siderophores_like"/>
    <property type="match status" value="1"/>
</dbReference>
<evidence type="ECO:0000313" key="10">
    <source>
        <dbReference type="Proteomes" id="UP000035929"/>
    </source>
</evidence>
<sequence length="348" mass="34661">MTAPLRAVAKPGAWRLGTPRARRTVVVVLALAVIALTIASIAIGYAPFDVPAAFVDLVAGKTTLPAMVLWELRVPRALLGGLVGFSLGLTGAAMQGYLRNPLADPGILGISSAAALGAVLAFYGGLAAALSLALPLGGITGAGVAALLLNALAARGSGTLGLILAGVGLSSLAGALTALALNLSPNPYAALEIVFWMMGSLSDRSMDHVLLCLPLMGIGWGLMLSTASALDALTLGEDTAASLGVGLISVQLRLVTGAALAVGSGVAVSGAIGFVGLVVPHLMRPLVGARPGASLLPSGLAGAVLVLAADIGVRLLATRPELKLGVVTALVGAPFLIVLLLRNRGRRA</sequence>
<feature type="transmembrane region" description="Helical" evidence="8">
    <location>
        <begin position="322"/>
        <end position="341"/>
    </location>
</feature>
<keyword evidence="3" id="KW-0813">Transport</keyword>
<dbReference type="SUPFAM" id="SSF81345">
    <property type="entry name" value="ABC transporter involved in vitamin B12 uptake, BtuC"/>
    <property type="match status" value="1"/>
</dbReference>
<dbReference type="PANTHER" id="PTHR30472">
    <property type="entry name" value="FERRIC ENTEROBACTIN TRANSPORT SYSTEM PERMEASE PROTEIN"/>
    <property type="match status" value="1"/>
</dbReference>
<dbReference type="EMBL" id="LABX01000083">
    <property type="protein sequence ID" value="KMO35660.1"/>
    <property type="molecule type" value="Genomic_DNA"/>
</dbReference>
<feature type="transmembrane region" description="Helical" evidence="8">
    <location>
        <begin position="106"/>
        <end position="126"/>
    </location>
</feature>
<proteinExistence type="inferred from homology"/>
<evidence type="ECO:0000256" key="2">
    <source>
        <dbReference type="ARBA" id="ARBA00007935"/>
    </source>
</evidence>
<gene>
    <name evidence="9" type="ORF">VP06_11835</name>
</gene>
<reference evidence="9 10" key="1">
    <citation type="submission" date="2015-03" db="EMBL/GenBank/DDBJ databases">
        <title>Genome sequencing of Methylobacterium aquaticum DSM16371 type strain.</title>
        <authorList>
            <person name="Chaudhry V."/>
            <person name="Patil P.B."/>
        </authorList>
    </citation>
    <scope>NUCLEOTIDE SEQUENCE [LARGE SCALE GENOMIC DNA]</scope>
    <source>
        <strain evidence="9 10">DSM 16371</strain>
    </source>
</reference>
<comment type="caution">
    <text evidence="9">The sequence shown here is derived from an EMBL/GenBank/DDBJ whole genome shotgun (WGS) entry which is preliminary data.</text>
</comment>
<evidence type="ECO:0000256" key="7">
    <source>
        <dbReference type="ARBA" id="ARBA00023136"/>
    </source>
</evidence>
<dbReference type="Proteomes" id="UP000035929">
    <property type="component" value="Unassembled WGS sequence"/>
</dbReference>
<protein>
    <submittedName>
        <fullName evidence="9">ABC transporter permease</fullName>
    </submittedName>
</protein>
<name>A0A0J6SK62_9HYPH</name>
<dbReference type="PANTHER" id="PTHR30472:SF25">
    <property type="entry name" value="ABC TRANSPORTER PERMEASE PROTEIN MJ0876-RELATED"/>
    <property type="match status" value="1"/>
</dbReference>
<feature type="transmembrane region" description="Helical" evidence="8">
    <location>
        <begin position="132"/>
        <end position="153"/>
    </location>
</feature>
<keyword evidence="6 8" id="KW-1133">Transmembrane helix</keyword>
<keyword evidence="4" id="KW-1003">Cell membrane</keyword>
<feature type="transmembrane region" description="Helical" evidence="8">
    <location>
        <begin position="77"/>
        <end position="94"/>
    </location>
</feature>
<dbReference type="RefSeq" id="WP_048463964.1">
    <property type="nucleotide sequence ID" value="NZ_LABX01000083.1"/>
</dbReference>
<feature type="transmembrane region" description="Helical" evidence="8">
    <location>
        <begin position="250"/>
        <end position="283"/>
    </location>
</feature>
<evidence type="ECO:0000256" key="8">
    <source>
        <dbReference type="SAM" id="Phobius"/>
    </source>
</evidence>
<feature type="transmembrane region" description="Helical" evidence="8">
    <location>
        <begin position="25"/>
        <end position="48"/>
    </location>
</feature>
<dbReference type="GO" id="GO:0022857">
    <property type="term" value="F:transmembrane transporter activity"/>
    <property type="evidence" value="ECO:0007669"/>
    <property type="project" value="InterPro"/>
</dbReference>
<feature type="transmembrane region" description="Helical" evidence="8">
    <location>
        <begin position="295"/>
        <end position="316"/>
    </location>
</feature>
<dbReference type="PATRIC" id="fig|270351.6.peg.7300"/>
<keyword evidence="5 8" id="KW-0812">Transmembrane</keyword>
<organism evidence="9 10">
    <name type="scientific">Methylobacterium aquaticum</name>
    <dbReference type="NCBI Taxonomy" id="270351"/>
    <lineage>
        <taxon>Bacteria</taxon>
        <taxon>Pseudomonadati</taxon>
        <taxon>Pseudomonadota</taxon>
        <taxon>Alphaproteobacteria</taxon>
        <taxon>Hyphomicrobiales</taxon>
        <taxon>Methylobacteriaceae</taxon>
        <taxon>Methylobacterium</taxon>
    </lineage>
</organism>
<dbReference type="AlphaFoldDB" id="A0A0J6SK62"/>
<evidence type="ECO:0000256" key="6">
    <source>
        <dbReference type="ARBA" id="ARBA00022989"/>
    </source>
</evidence>
<dbReference type="InterPro" id="IPR000522">
    <property type="entry name" value="ABC_transptr_permease_BtuC"/>
</dbReference>
<comment type="subcellular location">
    <subcellularLocation>
        <location evidence="1">Cell membrane</location>
        <topology evidence="1">Multi-pass membrane protein</topology>
    </subcellularLocation>
</comment>
<evidence type="ECO:0000256" key="5">
    <source>
        <dbReference type="ARBA" id="ARBA00022692"/>
    </source>
</evidence>
<evidence type="ECO:0000256" key="3">
    <source>
        <dbReference type="ARBA" id="ARBA00022448"/>
    </source>
</evidence>
<keyword evidence="7 8" id="KW-0472">Membrane</keyword>
<dbReference type="GO" id="GO:0005886">
    <property type="term" value="C:plasma membrane"/>
    <property type="evidence" value="ECO:0007669"/>
    <property type="project" value="UniProtKB-SubCell"/>
</dbReference>
<comment type="similarity">
    <text evidence="2">Belongs to the binding-protein-dependent transport system permease family. FecCD subfamily.</text>
</comment>
<evidence type="ECO:0000256" key="1">
    <source>
        <dbReference type="ARBA" id="ARBA00004651"/>
    </source>
</evidence>
<accession>A0A0J6SK62</accession>